<reference evidence="2 3" key="1">
    <citation type="submission" date="2014-02" db="EMBL/GenBank/DDBJ databases">
        <title>The genome sequence of Colletotrichum nymphaeae SA-01.</title>
        <authorList>
            <person name="Baroncelli R."/>
            <person name="Thon M.R."/>
        </authorList>
    </citation>
    <scope>NUCLEOTIDE SEQUENCE [LARGE SCALE GENOMIC DNA]</scope>
    <source>
        <strain evidence="2 3">SA-01</strain>
    </source>
</reference>
<organism evidence="2 3">
    <name type="scientific">Colletotrichum nymphaeae SA-01</name>
    <dbReference type="NCBI Taxonomy" id="1460502"/>
    <lineage>
        <taxon>Eukaryota</taxon>
        <taxon>Fungi</taxon>
        <taxon>Dikarya</taxon>
        <taxon>Ascomycota</taxon>
        <taxon>Pezizomycotina</taxon>
        <taxon>Sordariomycetes</taxon>
        <taxon>Hypocreomycetidae</taxon>
        <taxon>Glomerellales</taxon>
        <taxon>Glomerellaceae</taxon>
        <taxon>Colletotrichum</taxon>
        <taxon>Colletotrichum acutatum species complex</taxon>
    </lineage>
</organism>
<dbReference type="AlphaFoldDB" id="A0A135RY63"/>
<dbReference type="Proteomes" id="UP000070054">
    <property type="component" value="Unassembled WGS sequence"/>
</dbReference>
<dbReference type="Pfam" id="PF12520">
    <property type="entry name" value="DUF3723"/>
    <property type="match status" value="1"/>
</dbReference>
<feature type="compositionally biased region" description="Low complexity" evidence="1">
    <location>
        <begin position="646"/>
        <end position="657"/>
    </location>
</feature>
<keyword evidence="3" id="KW-1185">Reference proteome</keyword>
<comment type="caution">
    <text evidence="2">The sequence shown here is derived from an EMBL/GenBank/DDBJ whole genome shotgun (WGS) entry which is preliminary data.</text>
</comment>
<protein>
    <submittedName>
        <fullName evidence="2">Uncharacterized protein</fullName>
    </submittedName>
</protein>
<feature type="region of interest" description="Disordered" evidence="1">
    <location>
        <begin position="752"/>
        <end position="793"/>
    </location>
</feature>
<evidence type="ECO:0000256" key="1">
    <source>
        <dbReference type="SAM" id="MobiDB-lite"/>
    </source>
</evidence>
<name>A0A135RY63_9PEZI</name>
<dbReference type="EMBL" id="JEMN01001713">
    <property type="protein sequence ID" value="KXH28620.1"/>
    <property type="molecule type" value="Genomic_DNA"/>
</dbReference>
<feature type="region of interest" description="Disordered" evidence="1">
    <location>
        <begin position="643"/>
        <end position="667"/>
    </location>
</feature>
<gene>
    <name evidence="2" type="ORF">CNYM01_11253</name>
</gene>
<feature type="compositionally biased region" description="Polar residues" evidence="1">
    <location>
        <begin position="783"/>
        <end position="793"/>
    </location>
</feature>
<dbReference type="InterPro" id="IPR022198">
    <property type="entry name" value="DUF3723"/>
</dbReference>
<accession>A0A135RY63</accession>
<evidence type="ECO:0000313" key="3">
    <source>
        <dbReference type="Proteomes" id="UP000070054"/>
    </source>
</evidence>
<evidence type="ECO:0000313" key="2">
    <source>
        <dbReference type="EMBL" id="KXH28620.1"/>
    </source>
</evidence>
<sequence>MASCVQSHTGCSWLAHCHARGDHCLGIVYVPVRFLTSRRELARELDPTILSNLVAILQKELDHDSCNNAIEGYVEYTEIGTIVEKLNTSIETLHQTLYDGRRPTLEHPISFLDGQHRVEAAKIAFGEKAIWTVRLLSRPGTKLSAFIQSRATCQRLDKLSHQTRYSDGEVFRQITQLWKTSKFEQVREWTARLGAQKRVNIDMIKDNHQVFSCLDGLSHFPGLLSDLPLGSFHKHLALHCDDEIVNYLKHIRDVWLGLTCNHPDVVDIGTVQLLEGRAPGISDIDRQLVEDAFDSYEIFSKAQNPQLRVQIRSSVLHFKGLVPSLKSYQENMKYMSIGVTVVDDLLFPDSGRTKSWKRQQTDRRTFRGMLRQHWSPPRQNLVEVREGIMARCVGEPVFDVAYKQVILAAMRNFPRLSDQFTPRKDSTYSKLSLGTDPELISVFYSRASMLGFDVPSYKMPQRRPCIPVACDVETGGEMPLNQRWGVPYVGVLRAIRNIMFLPQLSEAQPLGASVTFVQKDFIYSFLGACRPYRLSDDTFTLDVRSVQFGASECEVQMEQYEHVDSPQRPTVCADTLPVSGAAASLSVNRGNTPEIRVQNLAARHQVEQTRPDSIMSLTALVQDPVGEWLEASLARTPSVESGFEISYPSQTSSQSRSGIDTPLHSWSGRESINDTHFNMTTIEQRFPTSSAYVVSPPSWCSRSAIESIGFDSPSGHIQPQCINSTQEPAISAINLGLVMHSPVTSVPSLVRSSATQAPTGRSLPFRPANPLSLENNGIHEDTVSSGSSTIQSRSEIGPRDFFQQEQSWFHRLPPLKSYLPSLQWTFESRSQSKSGLNSRFDDGMSLCSIPLSPASEQSRSEIGTPLMTQHARTYVRQEVPRCEPVHQTHYWDVV</sequence>
<proteinExistence type="predicted"/>